<evidence type="ECO:0000313" key="13">
    <source>
        <dbReference type="Proteomes" id="UP001157006"/>
    </source>
</evidence>
<accession>A0AAV1B2X4</accession>
<reference evidence="12 13" key="1">
    <citation type="submission" date="2023-01" db="EMBL/GenBank/DDBJ databases">
        <authorList>
            <person name="Kreplak J."/>
        </authorList>
    </citation>
    <scope>NUCLEOTIDE SEQUENCE [LARGE SCALE GENOMIC DNA]</scope>
</reference>
<keyword evidence="6" id="KW-0060">Ascorbate biosynthesis</keyword>
<comment type="pathway">
    <text evidence="2">Cofactor biosynthesis; L-ascorbate biosynthesis.</text>
</comment>
<dbReference type="Pfam" id="PF04030">
    <property type="entry name" value="ALO"/>
    <property type="match status" value="1"/>
</dbReference>
<dbReference type="PANTHER" id="PTHR13878">
    <property type="entry name" value="GULONOLACTONE OXIDASE"/>
    <property type="match status" value="1"/>
</dbReference>
<dbReference type="EMBL" id="OX451740">
    <property type="protein sequence ID" value="CAI8615792.1"/>
    <property type="molecule type" value="Genomic_DNA"/>
</dbReference>
<dbReference type="Gene3D" id="3.30.465.10">
    <property type="match status" value="1"/>
</dbReference>
<keyword evidence="8" id="KW-0274">FAD</keyword>
<evidence type="ECO:0000256" key="7">
    <source>
        <dbReference type="ARBA" id="ARBA00022729"/>
    </source>
</evidence>
<proteinExistence type="inferred from homology"/>
<dbReference type="NCBIfam" id="TIGR01677">
    <property type="entry name" value="pln_FAD_oxido"/>
    <property type="match status" value="1"/>
</dbReference>
<evidence type="ECO:0000256" key="2">
    <source>
        <dbReference type="ARBA" id="ARBA00005147"/>
    </source>
</evidence>
<dbReference type="InterPro" id="IPR016169">
    <property type="entry name" value="FAD-bd_PCMH_sub2"/>
</dbReference>
<dbReference type="GO" id="GO:0071949">
    <property type="term" value="F:FAD binding"/>
    <property type="evidence" value="ECO:0007669"/>
    <property type="project" value="InterPro"/>
</dbReference>
<dbReference type="GO" id="GO:0003885">
    <property type="term" value="F:D-arabinono-1,4-lactone oxidase activity"/>
    <property type="evidence" value="ECO:0007669"/>
    <property type="project" value="InterPro"/>
</dbReference>
<dbReference type="Proteomes" id="UP001157006">
    <property type="component" value="Chromosome 5"/>
</dbReference>
<dbReference type="FunFam" id="3.30.465.10:FF:000033">
    <property type="entry name" value="L-gulonolactone oxidase 5"/>
    <property type="match status" value="1"/>
</dbReference>
<dbReference type="InterPro" id="IPR010030">
    <property type="entry name" value="GULO_Plant"/>
</dbReference>
<dbReference type="PANTHER" id="PTHR13878:SF157">
    <property type="entry name" value="L-GULONOLACTONE OXIDASE"/>
    <property type="match status" value="1"/>
</dbReference>
<feature type="domain" description="FAD-binding PCMH-type" evidence="11">
    <location>
        <begin position="1"/>
        <end position="150"/>
    </location>
</feature>
<dbReference type="GO" id="GO:0050105">
    <property type="term" value="F:L-gulonolactone oxidase activity"/>
    <property type="evidence" value="ECO:0007669"/>
    <property type="project" value="UniProtKB-EC"/>
</dbReference>
<dbReference type="GO" id="GO:0019853">
    <property type="term" value="P:L-ascorbic acid biosynthetic process"/>
    <property type="evidence" value="ECO:0007669"/>
    <property type="project" value="UniProtKB-KW"/>
</dbReference>
<evidence type="ECO:0000256" key="10">
    <source>
        <dbReference type="ARBA" id="ARBA00048083"/>
    </source>
</evidence>
<dbReference type="InterPro" id="IPR050432">
    <property type="entry name" value="FAD-linked_Oxidoreductases_BP"/>
</dbReference>
<dbReference type="InterPro" id="IPR016166">
    <property type="entry name" value="FAD-bd_PCMH"/>
</dbReference>
<evidence type="ECO:0000256" key="8">
    <source>
        <dbReference type="ARBA" id="ARBA00022827"/>
    </source>
</evidence>
<name>A0AAV1B2X4_VICFA</name>
<evidence type="ECO:0000256" key="9">
    <source>
        <dbReference type="ARBA" id="ARBA00023002"/>
    </source>
</evidence>
<keyword evidence="7" id="KW-0732">Signal</keyword>
<dbReference type="EC" id="1.1.3.8" evidence="4"/>
<keyword evidence="13" id="KW-1185">Reference proteome</keyword>
<dbReference type="Pfam" id="PF22906">
    <property type="entry name" value="GULLO2-like_3rd"/>
    <property type="match status" value="1"/>
</dbReference>
<organism evidence="12 13">
    <name type="scientific">Vicia faba</name>
    <name type="common">Broad bean</name>
    <name type="synonym">Faba vulgaris</name>
    <dbReference type="NCBI Taxonomy" id="3906"/>
    <lineage>
        <taxon>Eukaryota</taxon>
        <taxon>Viridiplantae</taxon>
        <taxon>Streptophyta</taxon>
        <taxon>Embryophyta</taxon>
        <taxon>Tracheophyta</taxon>
        <taxon>Spermatophyta</taxon>
        <taxon>Magnoliopsida</taxon>
        <taxon>eudicotyledons</taxon>
        <taxon>Gunneridae</taxon>
        <taxon>Pentapetalae</taxon>
        <taxon>rosids</taxon>
        <taxon>fabids</taxon>
        <taxon>Fabales</taxon>
        <taxon>Fabaceae</taxon>
        <taxon>Papilionoideae</taxon>
        <taxon>50 kb inversion clade</taxon>
        <taxon>NPAAA clade</taxon>
        <taxon>Hologalegina</taxon>
        <taxon>IRL clade</taxon>
        <taxon>Fabeae</taxon>
        <taxon>Vicia</taxon>
    </lineage>
</organism>
<dbReference type="Gene3D" id="3.30.70.2520">
    <property type="match status" value="1"/>
</dbReference>
<evidence type="ECO:0000256" key="6">
    <source>
        <dbReference type="ARBA" id="ARBA00022644"/>
    </source>
</evidence>
<sequence>MKVATRFSHSIPKLVCPDDNGILISTKNLNRVLKIDRELMTMTVESGVTLREIISEAARFEMALPYTPYWWGITIGGLISTGAHGSTLWGKGSAVHDYVTHIRIVTPSGPEDGFVKVRNLDESHQNLNAARVSLGVLGVISQVTLQLEPLFKRSLTYLTKNDSDLGDELIIFGRKHEFADVSWYPSQKKVVYRIDDRVPLNTSGNGLYDFTGFRSTLSLALQVFRATEEFQETINDSNGKCITAKLTSATLAASGYGLTDNGTFPGYPIVGLHNRMQSSGTCLDSLNDHMMTACPWDSRIKGEFHHETAFSISLSVVKNFIEDVQKLVELEPKALCGLELYNGILMRYVTASSAYLGKIEDAIEFDITFYRSKDPLAPRLFEDIIEEIEQIGLFKYGGLPHWGKNRNLGFLGAIKKYNKTDKFLKVKEEYDSRGLFSSEWTNQILGIKEGVTIVKDGCALEGLCICSEDSHCAPKKSYLCRPGRVFKEARVCRHVVKTKEENDLKAEF</sequence>
<evidence type="ECO:0000259" key="11">
    <source>
        <dbReference type="PROSITE" id="PS51387"/>
    </source>
</evidence>
<comment type="similarity">
    <text evidence="3">Belongs to the oxygen-dependent FAD-linked oxidoreductase family.</text>
</comment>
<evidence type="ECO:0000256" key="4">
    <source>
        <dbReference type="ARBA" id="ARBA00013121"/>
    </source>
</evidence>
<evidence type="ECO:0000313" key="12">
    <source>
        <dbReference type="EMBL" id="CAI8615792.1"/>
    </source>
</evidence>
<protein>
    <recommendedName>
        <fullName evidence="4">L-gulonolactone oxidase</fullName>
        <ecNumber evidence="4">1.1.3.8</ecNumber>
    </recommendedName>
</protein>
<dbReference type="InterPro" id="IPR036318">
    <property type="entry name" value="FAD-bd_PCMH-like_sf"/>
</dbReference>
<comment type="cofactor">
    <cofactor evidence="1">
        <name>FAD</name>
        <dbReference type="ChEBI" id="CHEBI:57692"/>
    </cofactor>
</comment>
<dbReference type="InterPro" id="IPR006094">
    <property type="entry name" value="Oxid_FAD_bind_N"/>
</dbReference>
<gene>
    <name evidence="12" type="ORF">VFH_V196400</name>
</gene>
<evidence type="ECO:0000256" key="5">
    <source>
        <dbReference type="ARBA" id="ARBA00022630"/>
    </source>
</evidence>
<dbReference type="InterPro" id="IPR007173">
    <property type="entry name" value="ALO_C"/>
</dbReference>
<comment type="catalytic activity">
    <reaction evidence="10">
        <text>L-gulono-1,4-lactone + O2 = L-ascorbate + H2O2 + H(+)</text>
        <dbReference type="Rhea" id="RHEA:32363"/>
        <dbReference type="ChEBI" id="CHEBI:15378"/>
        <dbReference type="ChEBI" id="CHEBI:15379"/>
        <dbReference type="ChEBI" id="CHEBI:16240"/>
        <dbReference type="ChEBI" id="CHEBI:17587"/>
        <dbReference type="ChEBI" id="CHEBI:38290"/>
        <dbReference type="EC" id="1.1.3.8"/>
    </reaction>
</comment>
<dbReference type="Pfam" id="PF01565">
    <property type="entry name" value="FAD_binding_4"/>
    <property type="match status" value="1"/>
</dbReference>
<dbReference type="PROSITE" id="PS51387">
    <property type="entry name" value="FAD_PCMH"/>
    <property type="match status" value="1"/>
</dbReference>
<dbReference type="InterPro" id="IPR055154">
    <property type="entry name" value="GULLO2-like_C"/>
</dbReference>
<dbReference type="AlphaFoldDB" id="A0AAV1B2X4"/>
<evidence type="ECO:0000256" key="1">
    <source>
        <dbReference type="ARBA" id="ARBA00001974"/>
    </source>
</evidence>
<keyword evidence="5" id="KW-0285">Flavoprotein</keyword>
<dbReference type="SUPFAM" id="SSF56176">
    <property type="entry name" value="FAD-binding/transporter-associated domain-like"/>
    <property type="match status" value="1"/>
</dbReference>
<evidence type="ECO:0000256" key="3">
    <source>
        <dbReference type="ARBA" id="ARBA00005466"/>
    </source>
</evidence>
<keyword evidence="9" id="KW-0560">Oxidoreductase</keyword>
<dbReference type="GO" id="GO:0016020">
    <property type="term" value="C:membrane"/>
    <property type="evidence" value="ECO:0007669"/>
    <property type="project" value="InterPro"/>
</dbReference>